<sequence>MAEPDILIGIDAGTSVIKAVAFDLRGRQIADASVLNHYRTAPDGSACQSLDQTWTDCAAALRKLGEKVESLASRTAAIAVTGQGDGTWLVGEGNRPVGDAWLWLDARAAPAVRRLAADAEADRVRFAATGTGLNTCQQGAQMAHMDATVPGLLDRAEVALHCKDWLYLNLTGVRATDPSEASFTFGNFRTRTYDDAVIDALGLTKRRGLLPEIIEGTQTTHPLTERAAEATGLRAGTPVCLGYVDMVMTALGAGVHTGDENAACSTVGSTGVHMRAVRAGAVHLNNERTGYVICLPVPDLVTQVQTNMAATLNIDWVLRVAADLMSETGHEHSYKDLVERIEGWMGRSPPGALLYHPYISEAGERGPFVNADARAGFIGLSAHHRFPDLLRGVVEGLGMAARDCYAAMGPIPAELRLTGGAARSASLRAVLSACVAAPVRVSAREEAGAAGCAMMAAVAIGVYPDMDSCIAEWVKPLLGPAEPPDPELAQIYERLFPAYVSARQALSPVWDSLAGHRASLGADAEEEQAQMTLDAASRTQKG</sequence>
<evidence type="ECO:0000256" key="3">
    <source>
        <dbReference type="ARBA" id="ARBA00022777"/>
    </source>
</evidence>
<dbReference type="PIRSF" id="PIRSF000538">
    <property type="entry name" value="GlpK"/>
    <property type="match status" value="1"/>
</dbReference>
<dbReference type="Pfam" id="PF00370">
    <property type="entry name" value="FGGY_N"/>
    <property type="match status" value="1"/>
</dbReference>
<evidence type="ECO:0000259" key="4">
    <source>
        <dbReference type="Pfam" id="PF00370"/>
    </source>
</evidence>
<comment type="similarity">
    <text evidence="1">Belongs to the FGGY kinase family.</text>
</comment>
<evidence type="ECO:0000259" key="5">
    <source>
        <dbReference type="Pfam" id="PF02782"/>
    </source>
</evidence>
<evidence type="ECO:0000256" key="1">
    <source>
        <dbReference type="ARBA" id="ARBA00009156"/>
    </source>
</evidence>
<dbReference type="Gene3D" id="3.30.420.40">
    <property type="match status" value="2"/>
</dbReference>
<dbReference type="InterPro" id="IPR018484">
    <property type="entry name" value="FGGY_N"/>
</dbReference>
<dbReference type="PANTHER" id="PTHR43095:SF5">
    <property type="entry name" value="XYLULOSE KINASE"/>
    <property type="match status" value="1"/>
</dbReference>
<keyword evidence="7" id="KW-1185">Reference proteome</keyword>
<dbReference type="Pfam" id="PF02782">
    <property type="entry name" value="FGGY_C"/>
    <property type="match status" value="1"/>
</dbReference>
<proteinExistence type="inferred from homology"/>
<reference evidence="6 7" key="1">
    <citation type="submission" date="2024-09" db="EMBL/GenBank/DDBJ databases">
        <authorList>
            <person name="Sun Q."/>
            <person name="Mori K."/>
        </authorList>
    </citation>
    <scope>NUCLEOTIDE SEQUENCE [LARGE SCALE GENOMIC DNA]</scope>
    <source>
        <strain evidence="6 7">CCM 8543</strain>
    </source>
</reference>
<dbReference type="InterPro" id="IPR043129">
    <property type="entry name" value="ATPase_NBD"/>
</dbReference>
<keyword evidence="2 6" id="KW-0808">Transferase</keyword>
<dbReference type="PANTHER" id="PTHR43095">
    <property type="entry name" value="SUGAR KINASE"/>
    <property type="match status" value="1"/>
</dbReference>
<dbReference type="EC" id="2.7.1.-" evidence="6"/>
<dbReference type="InterPro" id="IPR018485">
    <property type="entry name" value="FGGY_C"/>
</dbReference>
<dbReference type="Proteomes" id="UP001589755">
    <property type="component" value="Unassembled WGS sequence"/>
</dbReference>
<dbReference type="EMBL" id="JBHLXD010000049">
    <property type="protein sequence ID" value="MFC0210358.1"/>
    <property type="molecule type" value="Genomic_DNA"/>
</dbReference>
<organism evidence="6 7">
    <name type="scientific">Chelativorans intermedius</name>
    <dbReference type="NCBI Taxonomy" id="515947"/>
    <lineage>
        <taxon>Bacteria</taxon>
        <taxon>Pseudomonadati</taxon>
        <taxon>Pseudomonadota</taxon>
        <taxon>Alphaproteobacteria</taxon>
        <taxon>Hyphomicrobiales</taxon>
        <taxon>Phyllobacteriaceae</taxon>
        <taxon>Chelativorans</taxon>
    </lineage>
</organism>
<gene>
    <name evidence="6" type="ORF">ACFFJ2_18320</name>
</gene>
<dbReference type="GO" id="GO:0016301">
    <property type="term" value="F:kinase activity"/>
    <property type="evidence" value="ECO:0007669"/>
    <property type="project" value="UniProtKB-KW"/>
</dbReference>
<name>A0ABV6DCH7_9HYPH</name>
<keyword evidence="3 6" id="KW-0418">Kinase</keyword>
<dbReference type="InterPro" id="IPR050406">
    <property type="entry name" value="FGGY_Carb_Kinase"/>
</dbReference>
<comment type="caution">
    <text evidence="6">The sequence shown here is derived from an EMBL/GenBank/DDBJ whole genome shotgun (WGS) entry which is preliminary data.</text>
</comment>
<feature type="domain" description="Carbohydrate kinase FGGY C-terminal" evidence="5">
    <location>
        <begin position="284"/>
        <end position="459"/>
    </location>
</feature>
<evidence type="ECO:0000313" key="7">
    <source>
        <dbReference type="Proteomes" id="UP001589755"/>
    </source>
</evidence>
<dbReference type="CDD" id="cd24121">
    <property type="entry name" value="ASKHA_NBD_FGGY_BaEryA-like"/>
    <property type="match status" value="1"/>
</dbReference>
<evidence type="ECO:0000313" key="6">
    <source>
        <dbReference type="EMBL" id="MFC0210358.1"/>
    </source>
</evidence>
<feature type="domain" description="Carbohydrate kinase FGGY N-terminal" evidence="4">
    <location>
        <begin position="7"/>
        <end position="252"/>
    </location>
</feature>
<accession>A0ABV6DCH7</accession>
<dbReference type="RefSeq" id="WP_261522679.1">
    <property type="nucleotide sequence ID" value="NZ_JAODNW010000036.1"/>
</dbReference>
<dbReference type="SUPFAM" id="SSF53067">
    <property type="entry name" value="Actin-like ATPase domain"/>
    <property type="match status" value="2"/>
</dbReference>
<dbReference type="InterPro" id="IPR000577">
    <property type="entry name" value="Carb_kinase_FGGY"/>
</dbReference>
<evidence type="ECO:0000256" key="2">
    <source>
        <dbReference type="ARBA" id="ARBA00022679"/>
    </source>
</evidence>
<protein>
    <submittedName>
        <fullName evidence="6">FGGY-family carbohydrate kinase</fullName>
        <ecNumber evidence="6">2.7.1.-</ecNumber>
    </submittedName>
</protein>